<evidence type="ECO:0000256" key="2">
    <source>
        <dbReference type="ARBA" id="ARBA00004613"/>
    </source>
</evidence>
<evidence type="ECO:0000313" key="17">
    <source>
        <dbReference type="EMBL" id="GFR99356.1"/>
    </source>
</evidence>
<dbReference type="FunFam" id="2.10.25.10:FF:000095">
    <property type="entry name" value="Notch, isoform B"/>
    <property type="match status" value="1"/>
</dbReference>
<dbReference type="PROSITE" id="PS01187">
    <property type="entry name" value="EGF_CA"/>
    <property type="match status" value="3"/>
</dbReference>
<feature type="domain" description="EGF-like" evidence="15">
    <location>
        <begin position="711"/>
        <end position="749"/>
    </location>
</feature>
<protein>
    <submittedName>
        <fullName evidence="17">Neurogenic locus notch homolog protein 1-like</fullName>
    </submittedName>
</protein>
<feature type="domain" description="EGF-like" evidence="15">
    <location>
        <begin position="591"/>
        <end position="631"/>
    </location>
</feature>
<dbReference type="GO" id="GO:0005509">
    <property type="term" value="F:calcium ion binding"/>
    <property type="evidence" value="ECO:0007669"/>
    <property type="project" value="InterPro"/>
</dbReference>
<organism evidence="17 18">
    <name type="scientific">Elysia marginata</name>
    <dbReference type="NCBI Taxonomy" id="1093978"/>
    <lineage>
        <taxon>Eukaryota</taxon>
        <taxon>Metazoa</taxon>
        <taxon>Spiralia</taxon>
        <taxon>Lophotrochozoa</taxon>
        <taxon>Mollusca</taxon>
        <taxon>Gastropoda</taxon>
        <taxon>Heterobranchia</taxon>
        <taxon>Euthyneura</taxon>
        <taxon>Panpulmonata</taxon>
        <taxon>Sacoglossa</taxon>
        <taxon>Placobranchoidea</taxon>
        <taxon>Plakobranchidae</taxon>
        <taxon>Elysia</taxon>
    </lineage>
</organism>
<dbReference type="InterPro" id="IPR013032">
    <property type="entry name" value="EGF-like_CS"/>
</dbReference>
<feature type="disulfide bond" evidence="14">
    <location>
        <begin position="642"/>
        <end position="659"/>
    </location>
</feature>
<dbReference type="GO" id="GO:0007219">
    <property type="term" value="P:Notch signaling pathway"/>
    <property type="evidence" value="ECO:0007669"/>
    <property type="project" value="UniProtKB-KW"/>
</dbReference>
<dbReference type="InterPro" id="IPR003609">
    <property type="entry name" value="Pan_app"/>
</dbReference>
<dbReference type="PROSITE" id="PS00010">
    <property type="entry name" value="ASX_HYDROXYL"/>
    <property type="match status" value="4"/>
</dbReference>
<dbReference type="FunFam" id="2.10.25.10:FF:000122">
    <property type="entry name" value="Protein crumbs homolog 2"/>
    <property type="match status" value="1"/>
</dbReference>
<dbReference type="PRINTS" id="PR01983">
    <property type="entry name" value="NOTCH"/>
</dbReference>
<keyword evidence="11" id="KW-0472">Membrane</keyword>
<dbReference type="SMART" id="SM00179">
    <property type="entry name" value="EGF_CA"/>
    <property type="match status" value="7"/>
</dbReference>
<evidence type="ECO:0000256" key="1">
    <source>
        <dbReference type="ARBA" id="ARBA00004479"/>
    </source>
</evidence>
<dbReference type="PRINTS" id="PR00010">
    <property type="entry name" value="EGFBLOOD"/>
</dbReference>
<feature type="disulfide bond" evidence="14">
    <location>
        <begin position="286"/>
        <end position="295"/>
    </location>
</feature>
<dbReference type="PANTHER" id="PTHR12916:SF4">
    <property type="entry name" value="UNINFLATABLE, ISOFORM C"/>
    <property type="match status" value="1"/>
</dbReference>
<feature type="disulfide bond" evidence="14">
    <location>
        <begin position="244"/>
        <end position="253"/>
    </location>
</feature>
<evidence type="ECO:0000259" key="16">
    <source>
        <dbReference type="PROSITE" id="PS50948"/>
    </source>
</evidence>
<keyword evidence="10" id="KW-1133">Transmembrane helix</keyword>
<name>A0AAV4HN91_9GAST</name>
<dbReference type="InterPro" id="IPR000152">
    <property type="entry name" value="EGF-type_Asp/Asn_hydroxyl_site"/>
</dbReference>
<dbReference type="GO" id="GO:0005112">
    <property type="term" value="F:Notch binding"/>
    <property type="evidence" value="ECO:0007669"/>
    <property type="project" value="TreeGrafter"/>
</dbReference>
<dbReference type="PANTHER" id="PTHR12916">
    <property type="entry name" value="CYTOCHROME C OXIDASE POLYPEPTIDE VIC-2"/>
    <property type="match status" value="1"/>
</dbReference>
<keyword evidence="4" id="KW-0964">Secreted</keyword>
<evidence type="ECO:0000256" key="8">
    <source>
        <dbReference type="ARBA" id="ARBA00022737"/>
    </source>
</evidence>
<evidence type="ECO:0000256" key="5">
    <source>
        <dbReference type="ARBA" id="ARBA00022536"/>
    </source>
</evidence>
<keyword evidence="7" id="KW-0732">Signal</keyword>
<evidence type="ECO:0000256" key="14">
    <source>
        <dbReference type="PROSITE-ProRule" id="PRU00076"/>
    </source>
</evidence>
<dbReference type="InterPro" id="IPR000742">
    <property type="entry name" value="EGF"/>
</dbReference>
<reference evidence="17 18" key="1">
    <citation type="journal article" date="2021" name="Elife">
        <title>Chloroplast acquisition without the gene transfer in kleptoplastic sea slugs, Plakobranchus ocellatus.</title>
        <authorList>
            <person name="Maeda T."/>
            <person name="Takahashi S."/>
            <person name="Yoshida T."/>
            <person name="Shimamura S."/>
            <person name="Takaki Y."/>
            <person name="Nagai Y."/>
            <person name="Toyoda A."/>
            <person name="Suzuki Y."/>
            <person name="Arimoto A."/>
            <person name="Ishii H."/>
            <person name="Satoh N."/>
            <person name="Nishiyama T."/>
            <person name="Hasebe M."/>
            <person name="Maruyama T."/>
            <person name="Minagawa J."/>
            <person name="Obokata J."/>
            <person name="Shigenobu S."/>
        </authorList>
    </citation>
    <scope>NUCLEOTIDE SEQUENCE [LARGE SCALE GENOMIC DNA]</scope>
</reference>
<evidence type="ECO:0000256" key="10">
    <source>
        <dbReference type="ARBA" id="ARBA00022989"/>
    </source>
</evidence>
<evidence type="ECO:0000313" key="18">
    <source>
        <dbReference type="Proteomes" id="UP000762676"/>
    </source>
</evidence>
<evidence type="ECO:0000256" key="6">
    <source>
        <dbReference type="ARBA" id="ARBA00022692"/>
    </source>
</evidence>
<dbReference type="EMBL" id="BMAT01012799">
    <property type="protein sequence ID" value="GFR99356.1"/>
    <property type="molecule type" value="Genomic_DNA"/>
</dbReference>
<dbReference type="SUPFAM" id="SSF57184">
    <property type="entry name" value="Growth factor receptor domain"/>
    <property type="match status" value="1"/>
</dbReference>
<feature type="domain" description="EGF-like" evidence="15">
    <location>
        <begin position="257"/>
        <end position="296"/>
    </location>
</feature>
<dbReference type="GO" id="GO:0016020">
    <property type="term" value="C:membrane"/>
    <property type="evidence" value="ECO:0007669"/>
    <property type="project" value="UniProtKB-SubCell"/>
</dbReference>
<dbReference type="PROSITE" id="PS00022">
    <property type="entry name" value="EGF_1"/>
    <property type="match status" value="10"/>
</dbReference>
<dbReference type="FunFam" id="2.10.25.10:FF:000045">
    <property type="entry name" value="Slit guidance ligand 2"/>
    <property type="match status" value="1"/>
</dbReference>
<feature type="disulfide bond" evidence="14">
    <location>
        <begin position="776"/>
        <end position="785"/>
    </location>
</feature>
<feature type="domain" description="EGF-like" evidence="15">
    <location>
        <begin position="218"/>
        <end position="254"/>
    </location>
</feature>
<feature type="domain" description="EGF-like" evidence="15">
    <location>
        <begin position="298"/>
        <end position="334"/>
    </location>
</feature>
<feature type="domain" description="EGF-like" evidence="15">
    <location>
        <begin position="673"/>
        <end position="709"/>
    </location>
</feature>
<keyword evidence="9" id="KW-0914">Notch signaling pathway</keyword>
<evidence type="ECO:0000259" key="15">
    <source>
        <dbReference type="PROSITE" id="PS50026"/>
    </source>
</evidence>
<dbReference type="PROSITE" id="PS50948">
    <property type="entry name" value="PAN"/>
    <property type="match status" value="1"/>
</dbReference>
<dbReference type="FunFam" id="2.10.25.10:FF:000434">
    <property type="entry name" value="Predicted protein"/>
    <property type="match status" value="1"/>
</dbReference>
<dbReference type="Pfam" id="PF00008">
    <property type="entry name" value="EGF"/>
    <property type="match status" value="6"/>
</dbReference>
<dbReference type="PROSITE" id="PS50026">
    <property type="entry name" value="EGF_3"/>
    <property type="match status" value="11"/>
</dbReference>
<feature type="disulfide bond" evidence="14">
    <location>
        <begin position="720"/>
        <end position="737"/>
    </location>
</feature>
<evidence type="ECO:0000256" key="3">
    <source>
        <dbReference type="ARBA" id="ARBA00022473"/>
    </source>
</evidence>
<dbReference type="PROSITE" id="PS01186">
    <property type="entry name" value="EGF_2"/>
    <property type="match status" value="9"/>
</dbReference>
<dbReference type="SUPFAM" id="SSF57196">
    <property type="entry name" value="EGF/Laminin"/>
    <property type="match status" value="6"/>
</dbReference>
<keyword evidence="12 14" id="KW-1015">Disulfide bond</keyword>
<feature type="domain" description="EGF-like" evidence="15">
    <location>
        <begin position="751"/>
        <end position="786"/>
    </location>
</feature>
<evidence type="ECO:0000256" key="12">
    <source>
        <dbReference type="ARBA" id="ARBA00023157"/>
    </source>
</evidence>
<feature type="disulfide bond" evidence="14">
    <location>
        <begin position="661"/>
        <end position="670"/>
    </location>
</feature>
<dbReference type="AlphaFoldDB" id="A0AAV4HN91"/>
<keyword evidence="5 14" id="KW-0245">EGF-like domain</keyword>
<dbReference type="GO" id="GO:0048732">
    <property type="term" value="P:gland development"/>
    <property type="evidence" value="ECO:0007669"/>
    <property type="project" value="UniProtKB-ARBA"/>
</dbReference>
<evidence type="ECO:0000256" key="13">
    <source>
        <dbReference type="ARBA" id="ARBA00023180"/>
    </source>
</evidence>
<gene>
    <name evidence="17" type="ORF">ElyMa_006372300</name>
</gene>
<evidence type="ECO:0000256" key="4">
    <source>
        <dbReference type="ARBA" id="ARBA00022525"/>
    </source>
</evidence>
<keyword evidence="8" id="KW-0677">Repeat</keyword>
<keyword evidence="18" id="KW-1185">Reference proteome</keyword>
<feature type="disulfide bond" evidence="14">
    <location>
        <begin position="699"/>
        <end position="708"/>
    </location>
</feature>
<feature type="disulfide bond" evidence="14">
    <location>
        <begin position="579"/>
        <end position="588"/>
    </location>
</feature>
<dbReference type="Pfam" id="PF12661">
    <property type="entry name" value="hEGF"/>
    <property type="match status" value="1"/>
</dbReference>
<feature type="disulfide bond" evidence="14">
    <location>
        <begin position="206"/>
        <end position="215"/>
    </location>
</feature>
<feature type="disulfide bond" evidence="14">
    <location>
        <begin position="739"/>
        <end position="748"/>
    </location>
</feature>
<comment type="subcellular location">
    <subcellularLocation>
        <location evidence="1">Membrane</location>
        <topology evidence="1">Single-pass type I membrane protein</topology>
    </subcellularLocation>
    <subcellularLocation>
        <location evidence="2">Secreted</location>
    </subcellularLocation>
</comment>
<keyword evidence="6" id="KW-0812">Transmembrane</keyword>
<dbReference type="SMART" id="SM00181">
    <property type="entry name" value="EGF"/>
    <property type="match status" value="13"/>
</dbReference>
<dbReference type="GO" id="GO:0005576">
    <property type="term" value="C:extracellular region"/>
    <property type="evidence" value="ECO:0007669"/>
    <property type="project" value="UniProtKB-SubCell"/>
</dbReference>
<feature type="disulfide bond" evidence="14">
    <location>
        <begin position="621"/>
        <end position="630"/>
    </location>
</feature>
<feature type="domain" description="EGF-like" evidence="15">
    <location>
        <begin position="550"/>
        <end position="589"/>
    </location>
</feature>
<feature type="domain" description="EGF-like" evidence="15">
    <location>
        <begin position="179"/>
        <end position="216"/>
    </location>
</feature>
<comment type="caution">
    <text evidence="17">The sequence shown here is derived from an EMBL/GenBank/DDBJ whole genome shotgun (WGS) entry which is preliminary data.</text>
</comment>
<evidence type="ECO:0000256" key="7">
    <source>
        <dbReference type="ARBA" id="ARBA00022729"/>
    </source>
</evidence>
<proteinExistence type="predicted"/>
<dbReference type="GO" id="GO:0007399">
    <property type="term" value="P:nervous system development"/>
    <property type="evidence" value="ECO:0007669"/>
    <property type="project" value="UniProtKB-ARBA"/>
</dbReference>
<accession>A0AAV4HN91</accession>
<feature type="disulfide bond" evidence="14">
    <location>
        <begin position="167"/>
        <end position="176"/>
    </location>
</feature>
<dbReference type="CDD" id="cd00054">
    <property type="entry name" value="EGF_CA"/>
    <property type="match status" value="6"/>
</dbReference>
<keyword evidence="13" id="KW-0325">Glycoprotein</keyword>
<dbReference type="Proteomes" id="UP000762676">
    <property type="component" value="Unassembled WGS sequence"/>
</dbReference>
<dbReference type="InterPro" id="IPR018097">
    <property type="entry name" value="EGF_Ca-bd_CS"/>
</dbReference>
<dbReference type="InterPro" id="IPR009030">
    <property type="entry name" value="Growth_fac_rcpt_cys_sf"/>
</dbReference>
<sequence>MLRKPICGDNSVSASGVPPCVECHGNTYRLNKTHCQECPLGMRALRQENPISSNCTAACTYDQVAGTTLLSPPQATYGLTLDGCESVCEAWDIFNPGSRCFGFDFDAARNICIIYDRDGQQENSTTYDLYLRRCGNDNLEDSTFCDPNPCQNGGACRVENHNSFCECPVGFRGRFCTDEVDACLSTPCYYGGICVTLPGGEYQCRCPEGTTGKRCEDDINDCPFEECNGHGTCVDGLGSFTCVCVNGFSGDRCETRLGQPCDRLACDTVGSASCVNTNEIYGRCVCNSGYTGPTCSENIDDCTSEPCQNGGTCIDRVASYSCQCLPGFSGTNCQDTSYSCIGGLAEPNCENAVSCENDYRTGLSMCVCSPGYTQGQYCTSGLAYGITFIGEVQQELDLILELCQSLCNFDQNGCVGFSLFPREDITAPGTGTCRLFSRIDSIVQNVSADVISSTKNCNYYTDDTFFSPWLKPTSFFNGLAYFQEEICDSTTPVDAECRFNEDSNQMLPAGVTCSENAVTCLDAENITCSDLEVRFLCARSRVFEFAQCTLRDVCAEIQPCEQGQCVLNATEPTFYTCLCPDGYEGSQCQREIDECLIVPPDQSCQNGGTCLDQFLGISCLCLPGFTGQRCESNINDCRSATCQILTTNSCLDGINSFVCVCKPGYTGQNCEIDIDDCLSQPCLHGGNCSDQVNGYSCACASGWTGDQCETVEDQCASDPCSPIGTSACLTLFNDFYCECTSPSFGKSCSDREDICSNANPCLNGAQCLSDGQTCDCPYGTTSEGCHLYRYYSCDSVNCQNGGVCFGNQTLLPYCKCPEGKMR</sequence>
<feature type="disulfide bond" evidence="14">
    <location>
        <begin position="560"/>
        <end position="577"/>
    </location>
</feature>
<evidence type="ECO:0000256" key="9">
    <source>
        <dbReference type="ARBA" id="ARBA00022976"/>
    </source>
</evidence>
<dbReference type="FunFam" id="2.10.25.10:FF:000031">
    <property type="entry name" value="neurogenic locus notch homolog protein 3"/>
    <property type="match status" value="1"/>
</dbReference>
<feature type="domain" description="EGF-like" evidence="15">
    <location>
        <begin position="633"/>
        <end position="671"/>
    </location>
</feature>
<comment type="caution">
    <text evidence="14">Lacks conserved residue(s) required for the propagation of feature annotation.</text>
</comment>
<feature type="domain" description="Apple" evidence="16">
    <location>
        <begin position="55"/>
        <end position="134"/>
    </location>
</feature>
<dbReference type="FunFam" id="2.10.25.10:FF:000146">
    <property type="entry name" value="Putative neurogenic locus notch"/>
    <property type="match status" value="1"/>
</dbReference>
<dbReference type="InterPro" id="IPR001881">
    <property type="entry name" value="EGF-like_Ca-bd_dom"/>
</dbReference>
<evidence type="ECO:0000256" key="11">
    <source>
        <dbReference type="ARBA" id="ARBA00023136"/>
    </source>
</evidence>
<dbReference type="Gene3D" id="2.10.25.10">
    <property type="entry name" value="Laminin"/>
    <property type="match status" value="9"/>
</dbReference>
<feature type="disulfide bond" evidence="14">
    <location>
        <begin position="324"/>
        <end position="333"/>
    </location>
</feature>
<feature type="domain" description="EGF-like" evidence="15">
    <location>
        <begin position="141"/>
        <end position="177"/>
    </location>
</feature>
<keyword evidence="3" id="KW-0217">Developmental protein</keyword>